<dbReference type="Gene3D" id="2.40.70.10">
    <property type="entry name" value="Acid Proteases"/>
    <property type="match status" value="1"/>
</dbReference>
<dbReference type="InterPro" id="IPR021109">
    <property type="entry name" value="Peptidase_aspartic_dom_sf"/>
</dbReference>
<evidence type="ECO:0000313" key="2">
    <source>
        <dbReference type="Proteomes" id="UP000821866"/>
    </source>
</evidence>
<dbReference type="VEuPathDB" id="VectorBase:LOC119174035"/>
<name>A0A9J6EFN3_RHIMP</name>
<evidence type="ECO:0000313" key="1">
    <source>
        <dbReference type="EMBL" id="KAH8033058.1"/>
    </source>
</evidence>
<evidence type="ECO:0008006" key="3">
    <source>
        <dbReference type="Google" id="ProtNLM"/>
    </source>
</evidence>
<keyword evidence="2" id="KW-1185">Reference proteome</keyword>
<dbReference type="EMBL" id="JABSTU010000004">
    <property type="protein sequence ID" value="KAH8033058.1"/>
    <property type="molecule type" value="Genomic_DNA"/>
</dbReference>
<dbReference type="SUPFAM" id="SSF50630">
    <property type="entry name" value="Acid proteases"/>
    <property type="match status" value="1"/>
</dbReference>
<dbReference type="AlphaFoldDB" id="A0A9J6EFN3"/>
<comment type="caution">
    <text evidence="1">The sequence shown here is derived from an EMBL/GenBank/DDBJ whole genome shotgun (WGS) entry which is preliminary data.</text>
</comment>
<reference evidence="1" key="1">
    <citation type="journal article" date="2020" name="Cell">
        <title>Large-Scale Comparative Analyses of Tick Genomes Elucidate Their Genetic Diversity and Vector Capacities.</title>
        <authorList>
            <consortium name="Tick Genome and Microbiome Consortium (TIGMIC)"/>
            <person name="Jia N."/>
            <person name="Wang J."/>
            <person name="Shi W."/>
            <person name="Du L."/>
            <person name="Sun Y."/>
            <person name="Zhan W."/>
            <person name="Jiang J.F."/>
            <person name="Wang Q."/>
            <person name="Zhang B."/>
            <person name="Ji P."/>
            <person name="Bell-Sakyi L."/>
            <person name="Cui X.M."/>
            <person name="Yuan T.T."/>
            <person name="Jiang B.G."/>
            <person name="Yang W.F."/>
            <person name="Lam T.T."/>
            <person name="Chang Q.C."/>
            <person name="Ding S.J."/>
            <person name="Wang X.J."/>
            <person name="Zhu J.G."/>
            <person name="Ruan X.D."/>
            <person name="Zhao L."/>
            <person name="Wei J.T."/>
            <person name="Ye R.Z."/>
            <person name="Que T.C."/>
            <person name="Du C.H."/>
            <person name="Zhou Y.H."/>
            <person name="Cheng J.X."/>
            <person name="Dai P.F."/>
            <person name="Guo W.B."/>
            <person name="Han X.H."/>
            <person name="Huang E.J."/>
            <person name="Li L.F."/>
            <person name="Wei W."/>
            <person name="Gao Y.C."/>
            <person name="Liu J.Z."/>
            <person name="Shao H.Z."/>
            <person name="Wang X."/>
            <person name="Wang C.C."/>
            <person name="Yang T.C."/>
            <person name="Huo Q.B."/>
            <person name="Li W."/>
            <person name="Chen H.Y."/>
            <person name="Chen S.E."/>
            <person name="Zhou L.G."/>
            <person name="Ni X.B."/>
            <person name="Tian J.H."/>
            <person name="Sheng Y."/>
            <person name="Liu T."/>
            <person name="Pan Y.S."/>
            <person name="Xia L.Y."/>
            <person name="Li J."/>
            <person name="Zhao F."/>
            <person name="Cao W.C."/>
        </authorList>
    </citation>
    <scope>NUCLEOTIDE SEQUENCE</scope>
    <source>
        <strain evidence="1">Rmic-2018</strain>
    </source>
</reference>
<reference evidence="1" key="2">
    <citation type="submission" date="2021-09" db="EMBL/GenBank/DDBJ databases">
        <authorList>
            <person name="Jia N."/>
            <person name="Wang J."/>
            <person name="Shi W."/>
            <person name="Du L."/>
            <person name="Sun Y."/>
            <person name="Zhan W."/>
            <person name="Jiang J."/>
            <person name="Wang Q."/>
            <person name="Zhang B."/>
            <person name="Ji P."/>
            <person name="Sakyi L.B."/>
            <person name="Cui X."/>
            <person name="Yuan T."/>
            <person name="Jiang B."/>
            <person name="Yang W."/>
            <person name="Lam T.T.-Y."/>
            <person name="Chang Q."/>
            <person name="Ding S."/>
            <person name="Wang X."/>
            <person name="Zhu J."/>
            <person name="Ruan X."/>
            <person name="Zhao L."/>
            <person name="Wei J."/>
            <person name="Que T."/>
            <person name="Du C."/>
            <person name="Cheng J."/>
            <person name="Dai P."/>
            <person name="Han X."/>
            <person name="Huang E."/>
            <person name="Gao Y."/>
            <person name="Liu J."/>
            <person name="Shao H."/>
            <person name="Ye R."/>
            <person name="Li L."/>
            <person name="Wei W."/>
            <person name="Wang X."/>
            <person name="Wang C."/>
            <person name="Huo Q."/>
            <person name="Li W."/>
            <person name="Guo W."/>
            <person name="Chen H."/>
            <person name="Chen S."/>
            <person name="Zhou L."/>
            <person name="Zhou L."/>
            <person name="Ni X."/>
            <person name="Tian J."/>
            <person name="Zhou Y."/>
            <person name="Sheng Y."/>
            <person name="Liu T."/>
            <person name="Pan Y."/>
            <person name="Xia L."/>
            <person name="Li J."/>
            <person name="Zhao F."/>
            <person name="Cao W."/>
        </authorList>
    </citation>
    <scope>NUCLEOTIDE SEQUENCE</scope>
    <source>
        <strain evidence="1">Rmic-2018</strain>
        <tissue evidence="1">Larvae</tissue>
    </source>
</reference>
<protein>
    <recommendedName>
        <fullName evidence="3">Peptidase A2 domain-containing protein</fullName>
    </recommendedName>
</protein>
<dbReference type="Proteomes" id="UP000821866">
    <property type="component" value="Chromosome 2"/>
</dbReference>
<accession>A0A9J6EFN3</accession>
<proteinExistence type="predicted"/>
<gene>
    <name evidence="1" type="ORF">HPB51_006020</name>
</gene>
<organism evidence="1 2">
    <name type="scientific">Rhipicephalus microplus</name>
    <name type="common">Cattle tick</name>
    <name type="synonym">Boophilus microplus</name>
    <dbReference type="NCBI Taxonomy" id="6941"/>
    <lineage>
        <taxon>Eukaryota</taxon>
        <taxon>Metazoa</taxon>
        <taxon>Ecdysozoa</taxon>
        <taxon>Arthropoda</taxon>
        <taxon>Chelicerata</taxon>
        <taxon>Arachnida</taxon>
        <taxon>Acari</taxon>
        <taxon>Parasitiformes</taxon>
        <taxon>Ixodida</taxon>
        <taxon>Ixodoidea</taxon>
        <taxon>Ixodidae</taxon>
        <taxon>Rhipicephalinae</taxon>
        <taxon>Rhipicephalus</taxon>
        <taxon>Boophilus</taxon>
    </lineage>
</organism>
<sequence length="327" mass="35929">MPAATAAHLQSLCPASNMNSTIPPPVFLQCSGVPPMPWMKWCRVLEVYNDVAAPEATSERKDVCRLQGLDVYYKAANEHAQLDGVQPTGMVSCGKQENFSKMCRSSDDSASAPDGEEGQGRAVTNAITILSVQGAVNGVQLMRVPVPMNGVQTKLLIDTGAVVSLLSIHDYQKNFSQVKLQKSHFTIHNQSEKGMGNLDFFQASVQYQGKSVPVKLFVTEKSTSLLGLDAIQALQLVIIGKILTCTAVQPDPRRIQESAHQRNRRPDHEDLTKIQQRSFRLPKEVTNDLAWLKETGILKREIPVDKFLRNGIPAVPVALVPSDDDFV</sequence>